<evidence type="ECO:0000256" key="11">
    <source>
        <dbReference type="ARBA" id="ARBA00047899"/>
    </source>
</evidence>
<comment type="catalytic activity">
    <reaction evidence="12">
        <text>L-seryl-[protein] + ATP = O-phospho-L-seryl-[protein] + ADP + H(+)</text>
        <dbReference type="Rhea" id="RHEA:17989"/>
        <dbReference type="Rhea" id="RHEA-COMP:9863"/>
        <dbReference type="Rhea" id="RHEA-COMP:11604"/>
        <dbReference type="ChEBI" id="CHEBI:15378"/>
        <dbReference type="ChEBI" id="CHEBI:29999"/>
        <dbReference type="ChEBI" id="CHEBI:30616"/>
        <dbReference type="ChEBI" id="CHEBI:83421"/>
        <dbReference type="ChEBI" id="CHEBI:456216"/>
        <dbReference type="EC" id="2.7.11.1"/>
    </reaction>
</comment>
<dbReference type="Gene3D" id="3.30.200.20">
    <property type="entry name" value="Phosphorylase Kinase, domain 1"/>
    <property type="match status" value="1"/>
</dbReference>
<gene>
    <name evidence="19" type="ORF">SVIM_LOCUS254079</name>
</gene>
<reference evidence="19" key="1">
    <citation type="submission" date="2019-03" db="EMBL/GenBank/DDBJ databases">
        <authorList>
            <person name="Mank J."/>
            <person name="Almeida P."/>
        </authorList>
    </citation>
    <scope>NUCLEOTIDE SEQUENCE</scope>
    <source>
        <strain evidence="19">78183</strain>
    </source>
</reference>
<evidence type="ECO:0000256" key="3">
    <source>
        <dbReference type="ARBA" id="ARBA00022692"/>
    </source>
</evidence>
<feature type="chain" id="PRO_5027124281" description="non-specific serine/threonine protein kinase" evidence="15">
    <location>
        <begin position="32"/>
        <end position="1091"/>
    </location>
</feature>
<keyword evidence="3 14" id="KW-0812">Transmembrane</keyword>
<dbReference type="PROSITE" id="PS50948">
    <property type="entry name" value="PAN"/>
    <property type="match status" value="2"/>
</dbReference>
<evidence type="ECO:0000256" key="14">
    <source>
        <dbReference type="SAM" id="Phobius"/>
    </source>
</evidence>
<evidence type="ECO:0000259" key="17">
    <source>
        <dbReference type="PROSITE" id="PS50927"/>
    </source>
</evidence>
<evidence type="ECO:0000256" key="5">
    <source>
        <dbReference type="ARBA" id="ARBA00022741"/>
    </source>
</evidence>
<dbReference type="PANTHER" id="PTHR32444">
    <property type="entry name" value="BULB-TYPE LECTIN DOMAIN-CONTAINING PROTEIN"/>
    <property type="match status" value="1"/>
</dbReference>
<comment type="catalytic activity">
    <reaction evidence="11">
        <text>L-threonyl-[protein] + ATP = O-phospho-L-threonyl-[protein] + ADP + H(+)</text>
        <dbReference type="Rhea" id="RHEA:46608"/>
        <dbReference type="Rhea" id="RHEA-COMP:11060"/>
        <dbReference type="Rhea" id="RHEA-COMP:11605"/>
        <dbReference type="ChEBI" id="CHEBI:15378"/>
        <dbReference type="ChEBI" id="CHEBI:30013"/>
        <dbReference type="ChEBI" id="CHEBI:30616"/>
        <dbReference type="ChEBI" id="CHEBI:61977"/>
        <dbReference type="ChEBI" id="CHEBI:456216"/>
        <dbReference type="EC" id="2.7.11.1"/>
    </reaction>
</comment>
<dbReference type="AlphaFoldDB" id="A0A6N2LN26"/>
<dbReference type="InterPro" id="IPR001480">
    <property type="entry name" value="Bulb-type_lectin_dom"/>
</dbReference>
<dbReference type="CDD" id="cd01098">
    <property type="entry name" value="PAN_AP_plant"/>
    <property type="match status" value="2"/>
</dbReference>
<evidence type="ECO:0000256" key="7">
    <source>
        <dbReference type="ARBA" id="ARBA00022989"/>
    </source>
</evidence>
<dbReference type="SMART" id="SM00108">
    <property type="entry name" value="B_lectin"/>
    <property type="match status" value="2"/>
</dbReference>
<keyword evidence="6" id="KW-0067">ATP-binding</keyword>
<keyword evidence="13" id="KW-0245">EGF-like domain</keyword>
<evidence type="ECO:0000259" key="18">
    <source>
        <dbReference type="PROSITE" id="PS50948"/>
    </source>
</evidence>
<comment type="caution">
    <text evidence="13">Lacks conserved residue(s) required for the propagation of feature annotation.</text>
</comment>
<dbReference type="GO" id="GO:0016020">
    <property type="term" value="C:membrane"/>
    <property type="evidence" value="ECO:0007669"/>
    <property type="project" value="UniProtKB-SubCell"/>
</dbReference>
<dbReference type="InterPro" id="IPR022126">
    <property type="entry name" value="S-locus_recpt_kinase"/>
</dbReference>
<dbReference type="GO" id="GO:0005524">
    <property type="term" value="F:ATP binding"/>
    <property type="evidence" value="ECO:0007669"/>
    <property type="project" value="UniProtKB-KW"/>
</dbReference>
<organism evidence="19">
    <name type="scientific">Salix viminalis</name>
    <name type="common">Common osier</name>
    <name type="synonym">Basket willow</name>
    <dbReference type="NCBI Taxonomy" id="40686"/>
    <lineage>
        <taxon>Eukaryota</taxon>
        <taxon>Viridiplantae</taxon>
        <taxon>Streptophyta</taxon>
        <taxon>Embryophyta</taxon>
        <taxon>Tracheophyta</taxon>
        <taxon>Spermatophyta</taxon>
        <taxon>Magnoliopsida</taxon>
        <taxon>eudicotyledons</taxon>
        <taxon>Gunneridae</taxon>
        <taxon>Pentapetalae</taxon>
        <taxon>rosids</taxon>
        <taxon>fabids</taxon>
        <taxon>Malpighiales</taxon>
        <taxon>Salicaceae</taxon>
        <taxon>Saliceae</taxon>
        <taxon>Salix</taxon>
    </lineage>
</organism>
<evidence type="ECO:0000259" key="16">
    <source>
        <dbReference type="PROSITE" id="PS50026"/>
    </source>
</evidence>
<evidence type="ECO:0000256" key="15">
    <source>
        <dbReference type="SAM" id="SignalP"/>
    </source>
</evidence>
<dbReference type="Pfam" id="PF08276">
    <property type="entry name" value="PAN_2"/>
    <property type="match status" value="2"/>
</dbReference>
<dbReference type="PROSITE" id="PS50026">
    <property type="entry name" value="EGF_3"/>
    <property type="match status" value="1"/>
</dbReference>
<dbReference type="InterPro" id="IPR000742">
    <property type="entry name" value="EGF"/>
</dbReference>
<dbReference type="Pfam" id="PF01453">
    <property type="entry name" value="B_lectin"/>
    <property type="match status" value="2"/>
</dbReference>
<feature type="domain" description="Apple" evidence="18">
    <location>
        <begin position="332"/>
        <end position="412"/>
    </location>
</feature>
<evidence type="ECO:0000256" key="8">
    <source>
        <dbReference type="ARBA" id="ARBA00023136"/>
    </source>
</evidence>
<dbReference type="PANTHER" id="PTHR32444:SF89">
    <property type="entry name" value="S GLYCOPROTEIN"/>
    <property type="match status" value="1"/>
</dbReference>
<keyword evidence="10" id="KW-0325">Glycoprotein</keyword>
<dbReference type="InterPro" id="IPR021820">
    <property type="entry name" value="S-locus_recpt_kinase_C"/>
</dbReference>
<evidence type="ECO:0000313" key="19">
    <source>
        <dbReference type="EMBL" id="VFU42388.1"/>
    </source>
</evidence>
<feature type="domain" description="Bulb-type lectin" evidence="17">
    <location>
        <begin position="32"/>
        <end position="150"/>
    </location>
</feature>
<dbReference type="SMART" id="SM00473">
    <property type="entry name" value="PAN_AP"/>
    <property type="match status" value="2"/>
</dbReference>
<evidence type="ECO:0000256" key="13">
    <source>
        <dbReference type="PROSITE-ProRule" id="PRU00076"/>
    </source>
</evidence>
<keyword evidence="5" id="KW-0547">Nucleotide-binding</keyword>
<feature type="transmembrane region" description="Helical" evidence="14">
    <location>
        <begin position="425"/>
        <end position="446"/>
    </location>
</feature>
<feature type="domain" description="Bulb-type lectin" evidence="17">
    <location>
        <begin position="600"/>
        <end position="724"/>
    </location>
</feature>
<dbReference type="Pfam" id="PF00954">
    <property type="entry name" value="S_locus_glycop"/>
    <property type="match status" value="2"/>
</dbReference>
<dbReference type="Pfam" id="PF11883">
    <property type="entry name" value="DUF3403"/>
    <property type="match status" value="2"/>
</dbReference>
<evidence type="ECO:0000256" key="1">
    <source>
        <dbReference type="ARBA" id="ARBA00004479"/>
    </source>
</evidence>
<dbReference type="EC" id="2.7.11.1" evidence="2"/>
<evidence type="ECO:0000256" key="9">
    <source>
        <dbReference type="ARBA" id="ARBA00023157"/>
    </source>
</evidence>
<dbReference type="Gene3D" id="3.50.4.10">
    <property type="entry name" value="Hepatocyte Growth Factor"/>
    <property type="match status" value="1"/>
</dbReference>
<feature type="domain" description="Apple" evidence="18">
    <location>
        <begin position="911"/>
        <end position="993"/>
    </location>
</feature>
<dbReference type="InterPro" id="IPR003609">
    <property type="entry name" value="Pan_app"/>
</dbReference>
<evidence type="ECO:0000256" key="12">
    <source>
        <dbReference type="ARBA" id="ARBA00048679"/>
    </source>
</evidence>
<evidence type="ECO:0000256" key="2">
    <source>
        <dbReference type="ARBA" id="ARBA00012513"/>
    </source>
</evidence>
<dbReference type="FunFam" id="2.90.10.10:FF:000001">
    <property type="entry name" value="G-type lectin S-receptor-like serine/threonine-protein kinase"/>
    <property type="match status" value="1"/>
</dbReference>
<dbReference type="Pfam" id="PF12398">
    <property type="entry name" value="DUF3660"/>
    <property type="match status" value="1"/>
</dbReference>
<dbReference type="GO" id="GO:0004674">
    <property type="term" value="F:protein serine/threonine kinase activity"/>
    <property type="evidence" value="ECO:0007669"/>
    <property type="project" value="UniProtKB-EC"/>
</dbReference>
<protein>
    <recommendedName>
        <fullName evidence="2">non-specific serine/threonine protein kinase</fullName>
        <ecNumber evidence="2">2.7.11.1</ecNumber>
    </recommendedName>
</protein>
<evidence type="ECO:0000256" key="10">
    <source>
        <dbReference type="ARBA" id="ARBA00023180"/>
    </source>
</evidence>
<dbReference type="Gene3D" id="1.10.510.10">
    <property type="entry name" value="Transferase(Phosphotransferase) domain 1"/>
    <property type="match status" value="1"/>
</dbReference>
<name>A0A6N2LN26_SALVM</name>
<keyword evidence="8 14" id="KW-0472">Membrane</keyword>
<dbReference type="GO" id="GO:0048544">
    <property type="term" value="P:recognition of pollen"/>
    <property type="evidence" value="ECO:0007669"/>
    <property type="project" value="InterPro"/>
</dbReference>
<proteinExistence type="predicted"/>
<comment type="subcellular location">
    <subcellularLocation>
        <location evidence="1">Membrane</location>
        <topology evidence="1">Single-pass type I membrane protein</topology>
    </subcellularLocation>
</comment>
<evidence type="ECO:0000256" key="4">
    <source>
        <dbReference type="ARBA" id="ARBA00022729"/>
    </source>
</evidence>
<accession>A0A6N2LN26</accession>
<dbReference type="InterPro" id="IPR000858">
    <property type="entry name" value="S_locus_glycoprot_dom"/>
</dbReference>
<dbReference type="InterPro" id="IPR036426">
    <property type="entry name" value="Bulb-type_lectin_dom_sf"/>
</dbReference>
<keyword evidence="7 14" id="KW-1133">Transmembrane helix</keyword>
<dbReference type="SUPFAM" id="SSF51110">
    <property type="entry name" value="alpha-D-mannose-specific plant lectins"/>
    <property type="match status" value="2"/>
</dbReference>
<dbReference type="CDD" id="cd00028">
    <property type="entry name" value="B_lectin"/>
    <property type="match status" value="2"/>
</dbReference>
<feature type="signal peptide" evidence="15">
    <location>
        <begin position="1"/>
        <end position="31"/>
    </location>
</feature>
<keyword evidence="4 15" id="KW-0732">Signal</keyword>
<keyword evidence="9" id="KW-1015">Disulfide bond</keyword>
<feature type="domain" description="EGF-like" evidence="16">
    <location>
        <begin position="851"/>
        <end position="889"/>
    </location>
</feature>
<sequence>MRSITTRHHCSITTLLFFTILSLFTSKFASSLDTLTATQSLVNGQTLISERQSFELGFFTPGNSRNWYVGIWYKSIPRTYVWVANRDNPLTNSSGTFKISNQSIVLYDREENLTWSSNRTSARNPVMQLLDSGNLVLRDQDSDSSQFLWQSFDYPTDTLLPDMKFGWDLNTGLDRYLSSWKSSDDPGTGDFSFKLQYHGFPEAFLSKDKKIQYRSGPWNGQRFSGVPEMEPVDHISFSFITNQDEVYYSFHTSNKSLYSRLTVTSSGFLQRFAWIPETQQWSKFWYAPKDQCDDYRECGPLQVHAGVSAKNVQAWSLRDGSGGCARRTELNCLKDKFLHMKNMKLPESATTYVDRNTTLKDCEVMCSRNCSCTAYANSNISNGGSGCVFWTGVLFDMRQYPEGGQDLYVRLAASDIGDGGGADTIIIGIAVGISILILALSGFSIWKRKRLLSVCNGNTQQRGPQDRSQDFLLNGVIISRKDFTGEKSTDEFELPLFEFSTIASATNNFADENKLGEGGFGRVHKVWRKWKDGKGLEVLDSSVGSSYSPCEVLRCIHVGLLCVQERAEDRPTMSSAVLMLSSETATMPHPKTPGYCLGRSPFETDSSSSKQDESFSVNHVTVTVLDASPGSSSNTYLGIWYHEVPEKTVVWVANRNDPIIGSSGFIFINQYGNLVLYGHDDQKFPVWSTNVSVEENDSCEAQLLDSGNLIIVTKRSRGIIWQSFDHPTNTLLPGMKLGLDRKLGHRLLTSWRSADDPGIGDFSGRINLNGLPQFFFYNGKNPITRSLPWPRGSEMGLFKSTFVNNQDKIFWVYTVTDDSYLLRIIVDHSGHAKALSWRQSDGQWKDYWKIPQFQCDYYGHCGAYSKCEYADPSEFVCACLPGFEPKYPEQWSARDGSGGCVRKRLQTSSVCHHVEGFVKIENYCLPDTSNAAWVDMGKSRADCELECKRNCSCSAYSIIEIPGKGDACLTWYKELVDIRYERRASYDLYVWELWGQEKALEIVDPSLKELYHPREALKCIRIGLLCVEEDAMNRPSMLAVVFMLSNETEIPSPKQPAFLFRESRNNPDIALAVEDGVCSVNQVTISEIASR</sequence>
<dbReference type="Gene3D" id="2.90.10.10">
    <property type="entry name" value="Bulb-type lectin domain"/>
    <property type="match status" value="2"/>
</dbReference>
<dbReference type="EMBL" id="CAADRP010001578">
    <property type="protein sequence ID" value="VFU42388.1"/>
    <property type="molecule type" value="Genomic_DNA"/>
</dbReference>
<evidence type="ECO:0000256" key="6">
    <source>
        <dbReference type="ARBA" id="ARBA00022840"/>
    </source>
</evidence>
<dbReference type="PROSITE" id="PS50927">
    <property type="entry name" value="BULB_LECTIN"/>
    <property type="match status" value="2"/>
</dbReference>